<dbReference type="AlphaFoldDB" id="A0A922I350"/>
<dbReference type="InterPro" id="IPR021109">
    <property type="entry name" value="Peptidase_aspartic_dom_sf"/>
</dbReference>
<keyword evidence="2" id="KW-1185">Reference proteome</keyword>
<proteinExistence type="predicted"/>
<dbReference type="Proteomes" id="UP000790347">
    <property type="component" value="Unassembled WGS sequence"/>
</dbReference>
<dbReference type="SUPFAM" id="SSF50630">
    <property type="entry name" value="Acid proteases"/>
    <property type="match status" value="1"/>
</dbReference>
<reference evidence="1" key="1">
    <citation type="submission" date="2013-05" db="EMBL/GenBank/DDBJ databases">
        <authorList>
            <person name="Yim A.K.Y."/>
            <person name="Chan T.F."/>
            <person name="Ji K.M."/>
            <person name="Liu X.Y."/>
            <person name="Zhou J.W."/>
            <person name="Li R.Q."/>
            <person name="Yang K.Y."/>
            <person name="Li J."/>
            <person name="Li M."/>
            <person name="Law P.T.W."/>
            <person name="Wu Y.L."/>
            <person name="Cai Z.L."/>
            <person name="Qin H."/>
            <person name="Bao Y."/>
            <person name="Leung R.K.K."/>
            <person name="Ng P.K.S."/>
            <person name="Zou J."/>
            <person name="Zhong X.J."/>
            <person name="Ran P.X."/>
            <person name="Zhong N.S."/>
            <person name="Liu Z.G."/>
            <person name="Tsui S.K.W."/>
        </authorList>
    </citation>
    <scope>NUCLEOTIDE SEQUENCE</scope>
    <source>
        <strain evidence="1">Derf</strain>
        <tissue evidence="1">Whole organism</tissue>
    </source>
</reference>
<evidence type="ECO:0000313" key="1">
    <source>
        <dbReference type="EMBL" id="KAH9521359.1"/>
    </source>
</evidence>
<evidence type="ECO:0008006" key="3">
    <source>
        <dbReference type="Google" id="ProtNLM"/>
    </source>
</evidence>
<gene>
    <name evidence="1" type="ORF">DERF_005022</name>
</gene>
<protein>
    <recommendedName>
        <fullName evidence="3">Peptidase A2 domain-containing protein</fullName>
    </recommendedName>
</protein>
<sequence>MLLHVDSVSSGSELNCFLIRDKSQQDQKQRTNLRNKVTKKHGEAGLNLLDRNETTKAKIINLIKDLNTVETELLEVDFDEEKFESYNRKCQFLINYFSVTTTTTTMTSTTTSNMERTIKYQRRALPTFDVDEKFFALKSMLKGEPLRLVANLLETEVIEEIIRPTILSKWYSPEAARHGSTCSGLIDFFVQDVKIHIRNRDLLTTNQVNQVSIRPSCIFCRQNHKPIYCNADMTNKDRKDIAVKKKLCFVCLQSNHQSEMWKTSFIGYLYRQRHQICRKRCCSDHSKKRAWRPNGLIYFNCLVNNKPIRAFIDTGAEITCISKNLFDQLKLQIIKNSIINIRQLDNLTQSLGRVKINLQIGRITRFVEAHVPTLRSQP</sequence>
<evidence type="ECO:0000313" key="2">
    <source>
        <dbReference type="Proteomes" id="UP000790347"/>
    </source>
</evidence>
<accession>A0A922I350</accession>
<dbReference type="Gene3D" id="2.40.70.10">
    <property type="entry name" value="Acid Proteases"/>
    <property type="match status" value="1"/>
</dbReference>
<dbReference type="CDD" id="cd00303">
    <property type="entry name" value="retropepsin_like"/>
    <property type="match status" value="1"/>
</dbReference>
<comment type="caution">
    <text evidence="1">The sequence shown here is derived from an EMBL/GenBank/DDBJ whole genome shotgun (WGS) entry which is preliminary data.</text>
</comment>
<dbReference type="Pfam" id="PF13975">
    <property type="entry name" value="gag-asp_proteas"/>
    <property type="match status" value="1"/>
</dbReference>
<name>A0A922I350_DERFA</name>
<organism evidence="1 2">
    <name type="scientific">Dermatophagoides farinae</name>
    <name type="common">American house dust mite</name>
    <dbReference type="NCBI Taxonomy" id="6954"/>
    <lineage>
        <taxon>Eukaryota</taxon>
        <taxon>Metazoa</taxon>
        <taxon>Ecdysozoa</taxon>
        <taxon>Arthropoda</taxon>
        <taxon>Chelicerata</taxon>
        <taxon>Arachnida</taxon>
        <taxon>Acari</taxon>
        <taxon>Acariformes</taxon>
        <taxon>Sarcoptiformes</taxon>
        <taxon>Astigmata</taxon>
        <taxon>Psoroptidia</taxon>
        <taxon>Analgoidea</taxon>
        <taxon>Pyroglyphidae</taxon>
        <taxon>Dermatophagoidinae</taxon>
        <taxon>Dermatophagoides</taxon>
    </lineage>
</organism>
<dbReference type="EMBL" id="ASGP02000002">
    <property type="protein sequence ID" value="KAH9521359.1"/>
    <property type="molecule type" value="Genomic_DNA"/>
</dbReference>
<reference evidence="1" key="2">
    <citation type="journal article" date="2022" name="Res Sq">
        <title>Comparative Genomics Reveals Insights into the Divergent Evolution of Astigmatic Mites and Household Pest Adaptations.</title>
        <authorList>
            <person name="Xiong Q."/>
            <person name="Wan A.T.-Y."/>
            <person name="Liu X.-Y."/>
            <person name="Fung C.S.-H."/>
            <person name="Xiao X."/>
            <person name="Malainual N."/>
            <person name="Hou J."/>
            <person name="Wang L."/>
            <person name="Wang M."/>
            <person name="Yang K."/>
            <person name="Cui Y."/>
            <person name="Leung E."/>
            <person name="Nong W."/>
            <person name="Shin S.-K."/>
            <person name="Au S."/>
            <person name="Jeong K.Y."/>
            <person name="Chew F.T."/>
            <person name="Hui J."/>
            <person name="Leung T.F."/>
            <person name="Tungtrongchitr A."/>
            <person name="Zhong N."/>
            <person name="Liu Z."/>
            <person name="Tsui S."/>
        </authorList>
    </citation>
    <scope>NUCLEOTIDE SEQUENCE</scope>
    <source>
        <strain evidence="1">Derf</strain>
        <tissue evidence="1">Whole organism</tissue>
    </source>
</reference>